<dbReference type="Proteomes" id="UP000886874">
    <property type="component" value="Unassembled WGS sequence"/>
</dbReference>
<keyword evidence="6" id="KW-0050">Antiport</keyword>
<protein>
    <recommendedName>
        <fullName evidence="4">Probable multidrug resistance protein NorM</fullName>
    </recommendedName>
    <alternativeName>
        <fullName evidence="12">Multidrug-efflux transporter</fullName>
    </alternativeName>
</protein>
<comment type="similarity">
    <text evidence="3">Belongs to the multi antimicrobial extrusion (MATE) (TC 2.A.66.1) family.</text>
</comment>
<evidence type="ECO:0000256" key="10">
    <source>
        <dbReference type="ARBA" id="ARBA00023065"/>
    </source>
</evidence>
<gene>
    <name evidence="14" type="ORF">IAA67_06035</name>
</gene>
<feature type="transmembrane region" description="Helical" evidence="13">
    <location>
        <begin position="384"/>
        <end position="404"/>
    </location>
</feature>
<evidence type="ECO:0000256" key="1">
    <source>
        <dbReference type="ARBA" id="ARBA00003408"/>
    </source>
</evidence>
<dbReference type="Pfam" id="PF01554">
    <property type="entry name" value="MatE"/>
    <property type="match status" value="2"/>
</dbReference>
<keyword evidence="5" id="KW-0813">Transport</keyword>
<feature type="transmembrane region" description="Helical" evidence="13">
    <location>
        <begin position="410"/>
        <end position="429"/>
    </location>
</feature>
<evidence type="ECO:0000256" key="12">
    <source>
        <dbReference type="ARBA" id="ARBA00031636"/>
    </source>
</evidence>
<dbReference type="NCBIfam" id="TIGR00797">
    <property type="entry name" value="matE"/>
    <property type="match status" value="1"/>
</dbReference>
<dbReference type="GO" id="GO:0042910">
    <property type="term" value="F:xenobiotic transmembrane transporter activity"/>
    <property type="evidence" value="ECO:0007669"/>
    <property type="project" value="InterPro"/>
</dbReference>
<reference evidence="14" key="1">
    <citation type="submission" date="2020-10" db="EMBL/GenBank/DDBJ databases">
        <authorList>
            <person name="Gilroy R."/>
        </authorList>
    </citation>
    <scope>NUCLEOTIDE SEQUENCE</scope>
    <source>
        <strain evidence="14">ChiSjej2B20-13462</strain>
    </source>
</reference>
<dbReference type="InterPro" id="IPR002528">
    <property type="entry name" value="MATE_fam"/>
</dbReference>
<dbReference type="PIRSF" id="PIRSF006603">
    <property type="entry name" value="DinF"/>
    <property type="match status" value="1"/>
</dbReference>
<feature type="transmembrane region" description="Helical" evidence="13">
    <location>
        <begin position="161"/>
        <end position="182"/>
    </location>
</feature>
<feature type="transmembrane region" description="Helical" evidence="13">
    <location>
        <begin position="311"/>
        <end position="336"/>
    </location>
</feature>
<dbReference type="CDD" id="cd13138">
    <property type="entry name" value="MATE_yoeA_like"/>
    <property type="match status" value="1"/>
</dbReference>
<comment type="subcellular location">
    <subcellularLocation>
        <location evidence="2">Cell membrane</location>
        <topology evidence="2">Multi-pass membrane protein</topology>
    </subcellularLocation>
</comment>
<evidence type="ECO:0000256" key="2">
    <source>
        <dbReference type="ARBA" id="ARBA00004651"/>
    </source>
</evidence>
<comment type="function">
    <text evidence="1">Multidrug efflux pump.</text>
</comment>
<evidence type="ECO:0000256" key="4">
    <source>
        <dbReference type="ARBA" id="ARBA00020268"/>
    </source>
</evidence>
<dbReference type="AlphaFoldDB" id="A0A9D0Z8L0"/>
<dbReference type="GO" id="GO:0005886">
    <property type="term" value="C:plasma membrane"/>
    <property type="evidence" value="ECO:0007669"/>
    <property type="project" value="UniProtKB-SubCell"/>
</dbReference>
<feature type="transmembrane region" description="Helical" evidence="13">
    <location>
        <begin position="53"/>
        <end position="76"/>
    </location>
</feature>
<accession>A0A9D0Z8L0</accession>
<name>A0A9D0Z8L0_9FIRM</name>
<keyword evidence="11 13" id="KW-0472">Membrane</keyword>
<evidence type="ECO:0000256" key="3">
    <source>
        <dbReference type="ARBA" id="ARBA00010199"/>
    </source>
</evidence>
<organism evidence="14 15">
    <name type="scientific">Candidatus Avoscillospira stercorigallinarum</name>
    <dbReference type="NCBI Taxonomy" id="2840708"/>
    <lineage>
        <taxon>Bacteria</taxon>
        <taxon>Bacillati</taxon>
        <taxon>Bacillota</taxon>
        <taxon>Clostridia</taxon>
        <taxon>Eubacteriales</taxon>
        <taxon>Oscillospiraceae</taxon>
        <taxon>Oscillospiraceae incertae sedis</taxon>
        <taxon>Candidatus Avoscillospira</taxon>
    </lineage>
</organism>
<dbReference type="GO" id="GO:0015297">
    <property type="term" value="F:antiporter activity"/>
    <property type="evidence" value="ECO:0007669"/>
    <property type="project" value="UniProtKB-KW"/>
</dbReference>
<evidence type="ECO:0000256" key="11">
    <source>
        <dbReference type="ARBA" id="ARBA00023136"/>
    </source>
</evidence>
<evidence type="ECO:0000256" key="9">
    <source>
        <dbReference type="ARBA" id="ARBA00022989"/>
    </source>
</evidence>
<evidence type="ECO:0000256" key="13">
    <source>
        <dbReference type="SAM" id="Phobius"/>
    </source>
</evidence>
<dbReference type="GO" id="GO:0006811">
    <property type="term" value="P:monoatomic ion transport"/>
    <property type="evidence" value="ECO:0007669"/>
    <property type="project" value="UniProtKB-KW"/>
</dbReference>
<feature type="transmembrane region" description="Helical" evidence="13">
    <location>
        <begin position="134"/>
        <end position="154"/>
    </location>
</feature>
<keyword evidence="7" id="KW-1003">Cell membrane</keyword>
<sequence length="446" mass="48548">MLEGSIWKGLVSFAIPIFLGNLFQQLYNTADTLIVGNFIGKEALAAVSSSSNLIFMIIGLLQGTALGAGVLIAKYYGARDRENLQLAVHTGLAFGIAGGLILTVVGVVLTPQLLRWMGTPSDVLPNSIAYFRTYFYGCLAVFLYNIAVGILQAVGDSRHPLYYLILSSFINVALDLLFVAVFRWGVASAAAATVISQAVSALLCIWQLVRANGLYRVELRQIRFDKPMLRQIIRFGLPSGIQNSVIGLANVVVQANINAFGSDAMAGCGSYAKIEGFAFLPVTCFAMGLATFVGQNLGARQYDRVKRGARFGMLCSVLLAEAVGLLIFFGAPLLIALFNDDPDVVAYGNLQAKTEALFYCFLALSHCMAGILRGAGKAMVPMTIMLSIWCVVRVSYISVMVRLIPNIQVVFTAYPLTWFLSSVVFILYYRRADWIHTFDKLDKKAG</sequence>
<dbReference type="InterPro" id="IPR048279">
    <property type="entry name" value="MdtK-like"/>
</dbReference>
<feature type="transmembrane region" description="Helical" evidence="13">
    <location>
        <begin position="356"/>
        <end position="372"/>
    </location>
</feature>
<evidence type="ECO:0000256" key="6">
    <source>
        <dbReference type="ARBA" id="ARBA00022449"/>
    </source>
</evidence>
<feature type="transmembrane region" description="Helical" evidence="13">
    <location>
        <begin position="232"/>
        <end position="257"/>
    </location>
</feature>
<dbReference type="PANTHER" id="PTHR43298">
    <property type="entry name" value="MULTIDRUG RESISTANCE PROTEIN NORM-RELATED"/>
    <property type="match status" value="1"/>
</dbReference>
<proteinExistence type="inferred from homology"/>
<evidence type="ECO:0000256" key="8">
    <source>
        <dbReference type="ARBA" id="ARBA00022692"/>
    </source>
</evidence>
<dbReference type="InterPro" id="IPR050222">
    <property type="entry name" value="MATE_MdtK"/>
</dbReference>
<dbReference type="PANTHER" id="PTHR43298:SF2">
    <property type="entry name" value="FMN_FAD EXPORTER YEEO-RELATED"/>
    <property type="match status" value="1"/>
</dbReference>
<evidence type="ECO:0000313" key="14">
    <source>
        <dbReference type="EMBL" id="HIQ69868.1"/>
    </source>
</evidence>
<evidence type="ECO:0000256" key="5">
    <source>
        <dbReference type="ARBA" id="ARBA00022448"/>
    </source>
</evidence>
<keyword evidence="10" id="KW-0406">Ion transport</keyword>
<comment type="caution">
    <text evidence="14">The sequence shown here is derived from an EMBL/GenBank/DDBJ whole genome shotgun (WGS) entry which is preliminary data.</text>
</comment>
<keyword evidence="8 13" id="KW-0812">Transmembrane</keyword>
<feature type="transmembrane region" description="Helical" evidence="13">
    <location>
        <begin position="188"/>
        <end position="211"/>
    </location>
</feature>
<feature type="transmembrane region" description="Helical" evidence="13">
    <location>
        <begin position="88"/>
        <end position="114"/>
    </location>
</feature>
<evidence type="ECO:0000313" key="15">
    <source>
        <dbReference type="Proteomes" id="UP000886874"/>
    </source>
</evidence>
<dbReference type="EMBL" id="DVFN01000090">
    <property type="protein sequence ID" value="HIQ69868.1"/>
    <property type="molecule type" value="Genomic_DNA"/>
</dbReference>
<reference evidence="14" key="2">
    <citation type="journal article" date="2021" name="PeerJ">
        <title>Extensive microbial diversity within the chicken gut microbiome revealed by metagenomics and culture.</title>
        <authorList>
            <person name="Gilroy R."/>
            <person name="Ravi A."/>
            <person name="Getino M."/>
            <person name="Pursley I."/>
            <person name="Horton D.L."/>
            <person name="Alikhan N.F."/>
            <person name="Baker D."/>
            <person name="Gharbi K."/>
            <person name="Hall N."/>
            <person name="Watson M."/>
            <person name="Adriaenssens E.M."/>
            <person name="Foster-Nyarko E."/>
            <person name="Jarju S."/>
            <person name="Secka A."/>
            <person name="Antonio M."/>
            <person name="Oren A."/>
            <person name="Chaudhuri R.R."/>
            <person name="La Ragione R."/>
            <person name="Hildebrand F."/>
            <person name="Pallen M.J."/>
        </authorList>
    </citation>
    <scope>NUCLEOTIDE SEQUENCE</scope>
    <source>
        <strain evidence="14">ChiSjej2B20-13462</strain>
    </source>
</reference>
<evidence type="ECO:0000256" key="7">
    <source>
        <dbReference type="ARBA" id="ARBA00022475"/>
    </source>
</evidence>
<keyword evidence="9 13" id="KW-1133">Transmembrane helix</keyword>
<feature type="transmembrane region" description="Helical" evidence="13">
    <location>
        <begin position="277"/>
        <end position="299"/>
    </location>
</feature>